<sequence>MLNNGFMVELRSHLSLVAANGVPVQQVRIDFVYLAKTSMSDTGGSIAVDVHHQRFPDSFRWHHTIGARPRSKRIVDRR</sequence>
<dbReference type="Proteomes" id="UP000593880">
    <property type="component" value="Plasmid unnamed"/>
</dbReference>
<evidence type="ECO:0000313" key="1">
    <source>
        <dbReference type="EMBL" id="QOZ64366.1"/>
    </source>
</evidence>
<proteinExistence type="predicted"/>
<geneLocation type="plasmid" evidence="1 2">
    <name>unnamed</name>
</geneLocation>
<protein>
    <submittedName>
        <fullName evidence="1">Uncharacterized protein</fullName>
    </submittedName>
</protein>
<keyword evidence="1" id="KW-0614">Plasmid</keyword>
<reference evidence="1 2" key="1">
    <citation type="submission" date="2018-06" db="EMBL/GenBank/DDBJ databases">
        <title>Comparative genomics of rhizobia nodulating Arachis hypogaea in China.</title>
        <authorList>
            <person name="Li Y."/>
        </authorList>
    </citation>
    <scope>NUCLEOTIDE SEQUENCE [LARGE SCALE GENOMIC DNA]</scope>
    <source>
        <strain evidence="1 2">CCBAU 51658</strain>
        <plasmid evidence="1 2">unnamed</plasmid>
    </source>
</reference>
<keyword evidence="2" id="KW-1185">Reference proteome</keyword>
<dbReference type="EMBL" id="CP030058">
    <property type="protein sequence ID" value="QOZ64366.1"/>
    <property type="molecule type" value="Genomic_DNA"/>
</dbReference>
<evidence type="ECO:0000313" key="2">
    <source>
        <dbReference type="Proteomes" id="UP000593880"/>
    </source>
</evidence>
<accession>A0A7S7ZVM2</accession>
<gene>
    <name evidence="1" type="ORF">XH86_36975</name>
</gene>
<organism evidence="1 2">
    <name type="scientific">Bradyrhizobium guangdongense</name>
    <dbReference type="NCBI Taxonomy" id="1325090"/>
    <lineage>
        <taxon>Bacteria</taxon>
        <taxon>Pseudomonadati</taxon>
        <taxon>Pseudomonadota</taxon>
        <taxon>Alphaproteobacteria</taxon>
        <taxon>Hyphomicrobiales</taxon>
        <taxon>Nitrobacteraceae</taxon>
        <taxon>Bradyrhizobium</taxon>
    </lineage>
</organism>
<name>A0A7S7ZVM2_9BRAD</name>